<organism evidence="1 2">
    <name type="scientific">Cricetulus griseus</name>
    <name type="common">Chinese hamster</name>
    <name type="synonym">Cricetulus barabensis griseus</name>
    <dbReference type="NCBI Taxonomy" id="10029"/>
    <lineage>
        <taxon>Eukaryota</taxon>
        <taxon>Metazoa</taxon>
        <taxon>Chordata</taxon>
        <taxon>Craniata</taxon>
        <taxon>Vertebrata</taxon>
        <taxon>Euteleostomi</taxon>
        <taxon>Mammalia</taxon>
        <taxon>Eutheria</taxon>
        <taxon>Euarchontoglires</taxon>
        <taxon>Glires</taxon>
        <taxon>Rodentia</taxon>
        <taxon>Myomorpha</taxon>
        <taxon>Muroidea</taxon>
        <taxon>Cricetidae</taxon>
        <taxon>Cricetinae</taxon>
        <taxon>Cricetulus</taxon>
    </lineage>
</organism>
<dbReference type="EMBL" id="KE676317">
    <property type="protein sequence ID" value="ERE74004.1"/>
    <property type="molecule type" value="Genomic_DNA"/>
</dbReference>
<reference evidence="2" key="1">
    <citation type="journal article" date="2013" name="Nat. Biotechnol.">
        <title>Chinese hamster genome sequenced from sorted chromosomes.</title>
        <authorList>
            <person name="Brinkrolf K."/>
            <person name="Rupp O."/>
            <person name="Laux H."/>
            <person name="Kollin F."/>
            <person name="Ernst W."/>
            <person name="Linke B."/>
            <person name="Kofler R."/>
            <person name="Romand S."/>
            <person name="Hesse F."/>
            <person name="Budach W.E."/>
            <person name="Galosy S."/>
            <person name="Muller D."/>
            <person name="Noll T."/>
            <person name="Wienberg J."/>
            <person name="Jostock T."/>
            <person name="Leonard M."/>
            <person name="Grillari J."/>
            <person name="Tauch A."/>
            <person name="Goesmann A."/>
            <person name="Helk B."/>
            <person name="Mott J.E."/>
            <person name="Puhler A."/>
            <person name="Borth N."/>
        </authorList>
    </citation>
    <scope>NUCLEOTIDE SEQUENCE [LARGE SCALE GENOMIC DNA]</scope>
    <source>
        <strain evidence="2">17A/GY</strain>
    </source>
</reference>
<sequence>LNKYLQVKKCCKVFYEQYGIRELLSYTTKLGNAKKIQCGWIYGEIFDPFALKFRDRSFTFLFVYMVYYIDGFSYVEPSLHPWDEAYLIVVDDFSDMVLDSICQYFIEYFIIYVHEGYRMLSLPFG</sequence>
<feature type="non-terminal residue" evidence="1">
    <location>
        <position position="1"/>
    </location>
</feature>
<gene>
    <name evidence="1" type="ORF">H671_5g13768</name>
</gene>
<evidence type="ECO:0000313" key="1">
    <source>
        <dbReference type="EMBL" id="ERE74004.1"/>
    </source>
</evidence>
<dbReference type="AlphaFoldDB" id="A0A061I4G1"/>
<evidence type="ECO:0000313" key="2">
    <source>
        <dbReference type="Proteomes" id="UP000030759"/>
    </source>
</evidence>
<name>A0A061I4G1_CRIGR</name>
<dbReference type="Proteomes" id="UP000030759">
    <property type="component" value="Unassembled WGS sequence"/>
</dbReference>
<protein>
    <submittedName>
        <fullName evidence="1">Uncharacterized protein</fullName>
    </submittedName>
</protein>
<accession>A0A061I4G1</accession>
<proteinExistence type="predicted"/>